<dbReference type="EC" id="6.3.2.17" evidence="3"/>
<keyword evidence="8" id="KW-0460">Magnesium</keyword>
<feature type="domain" description="Mur ligase central" evidence="11">
    <location>
        <begin position="29"/>
        <end position="169"/>
    </location>
</feature>
<dbReference type="Pfam" id="PF02875">
    <property type="entry name" value="Mur_ligase_C"/>
    <property type="match status" value="1"/>
</dbReference>
<evidence type="ECO:0000256" key="1">
    <source>
        <dbReference type="ARBA" id="ARBA00001946"/>
    </source>
</evidence>
<dbReference type="SUPFAM" id="SSF53244">
    <property type="entry name" value="MurD-like peptide ligases, peptide-binding domain"/>
    <property type="match status" value="1"/>
</dbReference>
<evidence type="ECO:0000256" key="6">
    <source>
        <dbReference type="ARBA" id="ARBA00022741"/>
    </source>
</evidence>
<keyword evidence="4" id="KW-0436">Ligase</keyword>
<comment type="catalytic activity">
    <reaction evidence="9">
        <text>(6S)-5,6,7,8-tetrahydrofolyl-(gamma-L-Glu)(n) + L-glutamate + ATP = (6S)-5,6,7,8-tetrahydrofolyl-(gamma-L-Glu)(n+1) + ADP + phosphate + H(+)</text>
        <dbReference type="Rhea" id="RHEA:10580"/>
        <dbReference type="Rhea" id="RHEA-COMP:14738"/>
        <dbReference type="Rhea" id="RHEA-COMP:14740"/>
        <dbReference type="ChEBI" id="CHEBI:15378"/>
        <dbReference type="ChEBI" id="CHEBI:29985"/>
        <dbReference type="ChEBI" id="CHEBI:30616"/>
        <dbReference type="ChEBI" id="CHEBI:43474"/>
        <dbReference type="ChEBI" id="CHEBI:141005"/>
        <dbReference type="ChEBI" id="CHEBI:456216"/>
        <dbReference type="EC" id="6.3.2.17"/>
    </reaction>
</comment>
<evidence type="ECO:0000256" key="8">
    <source>
        <dbReference type="ARBA" id="ARBA00022842"/>
    </source>
</evidence>
<dbReference type="GO" id="GO:0008841">
    <property type="term" value="F:dihydrofolate synthase activity"/>
    <property type="evidence" value="ECO:0007669"/>
    <property type="project" value="TreeGrafter"/>
</dbReference>
<dbReference type="InterPro" id="IPR001645">
    <property type="entry name" value="Folylpolyglutamate_synth"/>
</dbReference>
<evidence type="ECO:0000256" key="4">
    <source>
        <dbReference type="ARBA" id="ARBA00022598"/>
    </source>
</evidence>
<dbReference type="GO" id="GO:0046872">
    <property type="term" value="F:metal ion binding"/>
    <property type="evidence" value="ECO:0007669"/>
    <property type="project" value="UniProtKB-KW"/>
</dbReference>
<accession>A0A380TIC3</accession>
<dbReference type="GO" id="GO:0005524">
    <property type="term" value="F:ATP binding"/>
    <property type="evidence" value="ECO:0007669"/>
    <property type="project" value="UniProtKB-KW"/>
</dbReference>
<dbReference type="GO" id="GO:0005737">
    <property type="term" value="C:cytoplasm"/>
    <property type="evidence" value="ECO:0007669"/>
    <property type="project" value="TreeGrafter"/>
</dbReference>
<reference evidence="12" key="1">
    <citation type="submission" date="2018-07" db="EMBL/GenBank/DDBJ databases">
        <authorList>
            <person name="Quirk P.G."/>
            <person name="Krulwich T.A."/>
        </authorList>
    </citation>
    <scope>NUCLEOTIDE SEQUENCE</scope>
</reference>
<name>A0A380TIC3_9ZZZZ</name>
<gene>
    <name evidence="12" type="ORF">DF3PB_60003</name>
</gene>
<dbReference type="AlphaFoldDB" id="A0A380TIC3"/>
<evidence type="ECO:0000313" key="12">
    <source>
        <dbReference type="EMBL" id="SUS08165.1"/>
    </source>
</evidence>
<dbReference type="InterPro" id="IPR004101">
    <property type="entry name" value="Mur_ligase_C"/>
</dbReference>
<dbReference type="PIRSF" id="PIRSF001563">
    <property type="entry name" value="Folylpolyglu_synth"/>
    <property type="match status" value="1"/>
</dbReference>
<comment type="similarity">
    <text evidence="2">Belongs to the folylpolyglutamate synthase family.</text>
</comment>
<dbReference type="FunFam" id="3.40.1190.10:FF:000011">
    <property type="entry name" value="Folylpolyglutamate synthase/dihydrofolate synthase"/>
    <property type="match status" value="1"/>
</dbReference>
<evidence type="ECO:0000256" key="5">
    <source>
        <dbReference type="ARBA" id="ARBA00022723"/>
    </source>
</evidence>
<dbReference type="Pfam" id="PF08245">
    <property type="entry name" value="Mur_ligase_M"/>
    <property type="match status" value="1"/>
</dbReference>
<evidence type="ECO:0000259" key="11">
    <source>
        <dbReference type="Pfam" id="PF08245"/>
    </source>
</evidence>
<evidence type="ECO:0000259" key="10">
    <source>
        <dbReference type="Pfam" id="PF02875"/>
    </source>
</evidence>
<dbReference type="SUPFAM" id="SSF53623">
    <property type="entry name" value="MurD-like peptide ligases, catalytic domain"/>
    <property type="match status" value="1"/>
</dbReference>
<dbReference type="InterPro" id="IPR018109">
    <property type="entry name" value="Folylpolyglutamate_synth_CS"/>
</dbReference>
<evidence type="ECO:0000256" key="3">
    <source>
        <dbReference type="ARBA" id="ARBA00013025"/>
    </source>
</evidence>
<protein>
    <recommendedName>
        <fullName evidence="3">tetrahydrofolate synthase</fullName>
        <ecNumber evidence="3">6.3.2.17</ecNumber>
    </recommendedName>
</protein>
<feature type="domain" description="Mur ligase C-terminal" evidence="10">
    <location>
        <begin position="292"/>
        <end position="403"/>
    </location>
</feature>
<keyword evidence="7" id="KW-0067">ATP-binding</keyword>
<keyword evidence="5" id="KW-0479">Metal-binding</keyword>
<organism evidence="12">
    <name type="scientific">metagenome</name>
    <dbReference type="NCBI Taxonomy" id="256318"/>
    <lineage>
        <taxon>unclassified sequences</taxon>
        <taxon>metagenomes</taxon>
    </lineage>
</organism>
<dbReference type="InterPro" id="IPR013221">
    <property type="entry name" value="Mur_ligase_cen"/>
</dbReference>
<dbReference type="InterPro" id="IPR036565">
    <property type="entry name" value="Mur-like_cat_sf"/>
</dbReference>
<keyword evidence="6" id="KW-0547">Nucleotide-binding</keyword>
<dbReference type="PANTHER" id="PTHR11136">
    <property type="entry name" value="FOLYLPOLYGLUTAMATE SYNTHASE-RELATED"/>
    <property type="match status" value="1"/>
</dbReference>
<proteinExistence type="inferred from homology"/>
<sequence>MIDLSLARIERLLERLGHPERQLAPVIHVAGTNGKGSTIAFMKAMLEALGCAVHVYTSPHLVRFNERIVIAGREIDDDSLCAVLRECEAANAGEPITFFEITTAAAFLAFARAQADFTLLETGLGGRLDATNVVARPLITALTPISLDHQAFLGETIAEVAGEKAGILKPGVPCLSVHQPAEAAAVIANRAADVGAPLICEGEGWSAEPEGGGWVFEGRPPRLPQTHLALPMPALPGAHQIANAGLALACLSCLPGLSIDTSAIARGVARARWPARLQRLEAGRLVDLLPAGWELWLDGGHNPGAAQALALHLEGWRDRPLVLVFGMLKTKDNTGFLAPLAGLAQRALTVAIPGEAASLDAESAAAAARSVGLAAEACESVPDALCRAAGAGEPPGRALICGSLYLAGAVLAENG</sequence>
<dbReference type="Gene3D" id="3.90.190.20">
    <property type="entry name" value="Mur ligase, C-terminal domain"/>
    <property type="match status" value="1"/>
</dbReference>
<dbReference type="EMBL" id="UIDG01000556">
    <property type="protein sequence ID" value="SUS08165.1"/>
    <property type="molecule type" value="Genomic_DNA"/>
</dbReference>
<dbReference type="NCBIfam" id="TIGR01499">
    <property type="entry name" value="folC"/>
    <property type="match status" value="1"/>
</dbReference>
<comment type="cofactor">
    <cofactor evidence="1">
        <name>Mg(2+)</name>
        <dbReference type="ChEBI" id="CHEBI:18420"/>
    </cofactor>
</comment>
<dbReference type="GO" id="GO:0004326">
    <property type="term" value="F:tetrahydrofolylpolyglutamate synthase activity"/>
    <property type="evidence" value="ECO:0007669"/>
    <property type="project" value="UniProtKB-EC"/>
</dbReference>
<dbReference type="Gene3D" id="3.40.1190.10">
    <property type="entry name" value="Mur-like, catalytic domain"/>
    <property type="match status" value="1"/>
</dbReference>
<dbReference type="InterPro" id="IPR036615">
    <property type="entry name" value="Mur_ligase_C_dom_sf"/>
</dbReference>
<evidence type="ECO:0000256" key="2">
    <source>
        <dbReference type="ARBA" id="ARBA00008276"/>
    </source>
</evidence>
<dbReference type="PANTHER" id="PTHR11136:SF0">
    <property type="entry name" value="DIHYDROFOLATE SYNTHETASE-RELATED"/>
    <property type="match status" value="1"/>
</dbReference>
<dbReference type="PROSITE" id="PS01012">
    <property type="entry name" value="FOLYLPOLYGLU_SYNT_2"/>
    <property type="match status" value="1"/>
</dbReference>
<evidence type="ECO:0000256" key="7">
    <source>
        <dbReference type="ARBA" id="ARBA00022840"/>
    </source>
</evidence>
<evidence type="ECO:0000256" key="9">
    <source>
        <dbReference type="ARBA" id="ARBA00047493"/>
    </source>
</evidence>